<comment type="similarity">
    <text evidence="2">Belongs to the ROX family.</text>
</comment>
<dbReference type="InterPro" id="IPR039994">
    <property type="entry name" value="NO66-like"/>
</dbReference>
<dbReference type="Proteomes" id="UP000735302">
    <property type="component" value="Unassembled WGS sequence"/>
</dbReference>
<keyword evidence="2" id="KW-0539">Nucleus</keyword>
<feature type="non-terminal residue" evidence="3">
    <location>
        <position position="1"/>
    </location>
</feature>
<keyword evidence="2" id="KW-0804">Transcription</keyword>
<dbReference type="Gene3D" id="2.60.120.650">
    <property type="entry name" value="Cupin"/>
    <property type="match status" value="1"/>
</dbReference>
<evidence type="ECO:0000256" key="1">
    <source>
        <dbReference type="ARBA" id="ARBA00023004"/>
    </source>
</evidence>
<keyword evidence="2" id="KW-0479">Metal-binding</keyword>
<gene>
    <name evidence="3" type="ORF">PoB_004949200</name>
</gene>
<dbReference type="GO" id="GO:0032453">
    <property type="term" value="F:histone H3K4 demethylase activity"/>
    <property type="evidence" value="ECO:0007669"/>
    <property type="project" value="TreeGrafter"/>
</dbReference>
<keyword evidence="1 2" id="KW-0408">Iron</keyword>
<keyword evidence="4" id="KW-1185">Reference proteome</keyword>
<dbReference type="AlphaFoldDB" id="A0AAV4BUA2"/>
<dbReference type="EMBL" id="BLXT01005490">
    <property type="protein sequence ID" value="GFO22987.1"/>
    <property type="molecule type" value="Genomic_DNA"/>
</dbReference>
<proteinExistence type="inferred from homology"/>
<dbReference type="PANTHER" id="PTHR13096:SF8">
    <property type="entry name" value="RIBOSOMAL OXYGENASE 1"/>
    <property type="match status" value="1"/>
</dbReference>
<keyword evidence="2" id="KW-0560">Oxidoreductase</keyword>
<dbReference type="EC" id="1.14.11.-" evidence="2"/>
<sequence>ELWERKPLLVKRHTPDYNRGWFSTAEFDKILRQENIQWGVNLDATSFVNDKRETHNQTGRAHAPVVWDMYQGCFKDLGIHAPVVWDMYQAGCSMRLLNPQTYSRNVWKVLSVLQEYFGCCVGANM</sequence>
<comment type="caution">
    <text evidence="3">The sequence shown here is derived from an EMBL/GenBank/DDBJ whole genome shotgun (WGS) entry which is preliminary data.</text>
</comment>
<evidence type="ECO:0000313" key="3">
    <source>
        <dbReference type="EMBL" id="GFO22987.1"/>
    </source>
</evidence>
<keyword evidence="2" id="KW-0805">Transcription regulation</keyword>
<dbReference type="SUPFAM" id="SSF51197">
    <property type="entry name" value="Clavaminate synthase-like"/>
    <property type="match status" value="1"/>
</dbReference>
<dbReference type="GO" id="GO:0005730">
    <property type="term" value="C:nucleolus"/>
    <property type="evidence" value="ECO:0007669"/>
    <property type="project" value="TreeGrafter"/>
</dbReference>
<dbReference type="GO" id="GO:0005506">
    <property type="term" value="F:iron ion binding"/>
    <property type="evidence" value="ECO:0007669"/>
    <property type="project" value="UniProtKB-UniRule"/>
</dbReference>
<reference evidence="3 4" key="1">
    <citation type="journal article" date="2021" name="Elife">
        <title>Chloroplast acquisition without the gene transfer in kleptoplastic sea slugs, Plakobranchus ocellatus.</title>
        <authorList>
            <person name="Maeda T."/>
            <person name="Takahashi S."/>
            <person name="Yoshida T."/>
            <person name="Shimamura S."/>
            <person name="Takaki Y."/>
            <person name="Nagai Y."/>
            <person name="Toyoda A."/>
            <person name="Suzuki Y."/>
            <person name="Arimoto A."/>
            <person name="Ishii H."/>
            <person name="Satoh N."/>
            <person name="Nishiyama T."/>
            <person name="Hasebe M."/>
            <person name="Maruyama T."/>
            <person name="Minagawa J."/>
            <person name="Obokata J."/>
            <person name="Shigenobu S."/>
        </authorList>
    </citation>
    <scope>NUCLEOTIDE SEQUENCE [LARGE SCALE GENOMIC DNA]</scope>
</reference>
<evidence type="ECO:0000313" key="4">
    <source>
        <dbReference type="Proteomes" id="UP000735302"/>
    </source>
</evidence>
<protein>
    <recommendedName>
        <fullName evidence="2">Bifunctional lysine-specific demethylase and histidyl-hydroxylase</fullName>
        <ecNumber evidence="2">1.14.11.-</ecNumber>
    </recommendedName>
</protein>
<comment type="subcellular location">
    <subcellularLocation>
        <location evidence="2">Nucleus</location>
    </subcellularLocation>
</comment>
<organism evidence="3 4">
    <name type="scientific">Plakobranchus ocellatus</name>
    <dbReference type="NCBI Taxonomy" id="259542"/>
    <lineage>
        <taxon>Eukaryota</taxon>
        <taxon>Metazoa</taxon>
        <taxon>Spiralia</taxon>
        <taxon>Lophotrochozoa</taxon>
        <taxon>Mollusca</taxon>
        <taxon>Gastropoda</taxon>
        <taxon>Heterobranchia</taxon>
        <taxon>Euthyneura</taxon>
        <taxon>Panpulmonata</taxon>
        <taxon>Sacoglossa</taxon>
        <taxon>Placobranchoidea</taxon>
        <taxon>Plakobranchidae</taxon>
        <taxon>Plakobranchus</taxon>
    </lineage>
</organism>
<name>A0AAV4BUA2_9GAST</name>
<comment type="cofactor">
    <cofactor evidence="2">
        <name>Fe(2+)</name>
        <dbReference type="ChEBI" id="CHEBI:29033"/>
    </cofactor>
    <text evidence="2">Binds 1 Fe(2+) ion per subunit.</text>
</comment>
<comment type="function">
    <text evidence="2">Oxygenase that can act as both a histone lysine demethylase and a ribosomal histidine hydroxylase.</text>
</comment>
<dbReference type="PANTHER" id="PTHR13096">
    <property type="entry name" value="MINA53 MYC INDUCED NUCLEAR ANTIGEN"/>
    <property type="match status" value="1"/>
</dbReference>
<accession>A0AAV4BUA2</accession>
<dbReference type="GO" id="GO:0051864">
    <property type="term" value="F:histone H3K36 demethylase activity"/>
    <property type="evidence" value="ECO:0007669"/>
    <property type="project" value="TreeGrafter"/>
</dbReference>
<keyword evidence="2" id="KW-0223">Dioxygenase</keyword>
<evidence type="ECO:0000256" key="2">
    <source>
        <dbReference type="RuleBase" id="RU366061"/>
    </source>
</evidence>